<gene>
    <name evidence="7" type="ORF">P8936_06370</name>
</gene>
<dbReference type="Pfam" id="PF16640">
    <property type="entry name" value="Big_3_5"/>
    <property type="match status" value="2"/>
</dbReference>
<dbReference type="EMBL" id="CP121195">
    <property type="protein sequence ID" value="XBH14778.1"/>
    <property type="molecule type" value="Genomic_DNA"/>
</dbReference>
<dbReference type="SUPFAM" id="SSF101898">
    <property type="entry name" value="NHL repeat"/>
    <property type="match status" value="1"/>
</dbReference>
<feature type="transmembrane region" description="Helical" evidence="3">
    <location>
        <begin position="1442"/>
        <end position="1461"/>
    </location>
</feature>
<dbReference type="CDD" id="cd05819">
    <property type="entry name" value="NHL"/>
    <property type="match status" value="1"/>
</dbReference>
<dbReference type="Gene3D" id="2.60.40.10">
    <property type="entry name" value="Immunoglobulins"/>
    <property type="match status" value="3"/>
</dbReference>
<feature type="repeat" description="NHL" evidence="2">
    <location>
        <begin position="833"/>
        <end position="866"/>
    </location>
</feature>
<dbReference type="InterPro" id="IPR013783">
    <property type="entry name" value="Ig-like_fold"/>
</dbReference>
<dbReference type="Pfam" id="PF01436">
    <property type="entry name" value="NHL"/>
    <property type="match status" value="3"/>
</dbReference>
<evidence type="ECO:0000256" key="4">
    <source>
        <dbReference type="SAM" id="SignalP"/>
    </source>
</evidence>
<dbReference type="Gene3D" id="3.30.160.710">
    <property type="match status" value="1"/>
</dbReference>
<keyword evidence="3" id="KW-0812">Transmembrane</keyword>
<name>A0AAU7DC17_9BACT</name>
<dbReference type="InterPro" id="IPR041286">
    <property type="entry name" value="MBG_2"/>
</dbReference>
<dbReference type="InterPro" id="IPR050952">
    <property type="entry name" value="TRIM-NHL_E3_ligases"/>
</dbReference>
<dbReference type="PROSITE" id="PS51125">
    <property type="entry name" value="NHL"/>
    <property type="match status" value="2"/>
</dbReference>
<keyword evidence="3" id="KW-0472">Membrane</keyword>
<feature type="domain" description="MBG" evidence="6">
    <location>
        <begin position="1157"/>
        <end position="1229"/>
    </location>
</feature>
<dbReference type="RefSeq" id="WP_348270050.1">
    <property type="nucleotide sequence ID" value="NZ_CP121195.1"/>
</dbReference>
<reference evidence="7" key="1">
    <citation type="submission" date="2023-03" db="EMBL/GenBank/DDBJ databases">
        <title>Edaphobacter sp.</title>
        <authorList>
            <person name="Huber K.J."/>
            <person name="Papendorf J."/>
            <person name="Pilke C."/>
            <person name="Bunk B."/>
            <person name="Sproeer C."/>
            <person name="Pester M."/>
        </authorList>
    </citation>
    <scope>NUCLEOTIDE SEQUENCE</scope>
    <source>
        <strain evidence="7">DSM 109920</strain>
    </source>
</reference>
<dbReference type="InterPro" id="IPR011042">
    <property type="entry name" value="6-blade_b-propeller_TolB-like"/>
</dbReference>
<feature type="signal peptide" evidence="4">
    <location>
        <begin position="1"/>
        <end position="18"/>
    </location>
</feature>
<dbReference type="Gene3D" id="2.120.10.30">
    <property type="entry name" value="TolB, C-terminal domain"/>
    <property type="match status" value="2"/>
</dbReference>
<sequence length="1500" mass="149352">MAWIAMLAVGMGTMSAQAQTSEPVGTTSGILTATVTITAAGTSASTTAAALPVLTQGIAGLDFKLASGGTCAAITAYTVGQTCTVNYTFTPSHPWSRYGGIEVVTDAGKVLGNSFIHGTGNGPQAAFSLSTPTTPVTLGGGGFQGPTGIALDAAGNIFVADLNNNTVYEMLAAGGYTTIKTLGGGFDGPSTVAIDGSGNIYIANANDQTVSEMPPGCASAACVVRLGGGFTRPAGIAVDGEGNVYVADYNNQAVTEMPPNCFNTSCMTNLGGGFRNPRDVAVDGNGNVYVVDPVNVALTRMPAGCTQLSCVTTLGGGFNYPGSVAVDGAGNVYVGDLNNNMLKEIGPTCFDSSCIVTLGRGFSFPAGVALDASGNIYVVNQFYASVQRLDFEDAPSLSFAATTAGDSSAPQVVTLSNNGNLPLTISGLSTTDASLNGDTTCDTNTAIAAGGGCSLAIEFSPDAQVSQNTGSVSITSNTLYANPSLTQTLQLSGLVLGSGSSAQTISFPAPASPVQNGVPPVLLGATASSGLPVSYAITGPATISASMLTINGPGTVTIVASQNGNDTYAAATPVTRTILVSSGPILSVGTSSATLTATLSFNSTGTLNATLSTAIQVVTKGATGLDFNYVSGGTCLPGMSFVPNQTCTVEYTFTPTRPWTRYGGVRLLDTSGSIVSSTYLSGTGSGAQTTFALSTPAVPISLGGGFSDPQGVALDGYGNVYVADLNNHAVHEILAAGGYTTIKTLGGGWNAPAGISVDGLGNVYVSDEAYSVVTEMPPGCSSSSCVKPIGGGFHQVLALAVDGIGNVYVGDVVATVAKIPPGCFSASCVIPLGGGFVLPYGVAVDAGGNVYVADRQKNQVTVMSADCASASCVVPLGGGFTSPDGIAVDGTRNVYVAEPGNATEMPPGCYSAACVTTLGPNFDFPVGLTVDGSGNVFISDAGHAKVYKIDLQDPPSLSFANTPLGTPSAPQLVTVGNNGNLPLTISTLTLADASLGTGTSCTTSAAVASGATCALNIEFTPATLGSPLTGSVSINDNNLFNSSATQVIGLTGSGVQQTPTLTLASVPTVGQGRNSLLSVWLMWTGAVAAPTGAVTFRVDNGTTLNAVCTGTSSPILCSYSGGFAVGSHTLNASYAGDTNYIGAAATPVSFTVSTASLTIKANDASRFYGAANPAFTGSVSGAQSGDSFVESFTTSATTLSPVATYAIVPSVTGANVSSYMETTVNGTLTIAPAPTSIALSASSPSLASGQSVTFTAQVSPLASGTPTGIVTVLDNGAPLTTLTLNGGSATYVTTTLSPGIAHVLTATYGGDSNFLGTTASGTPAGTATVAVGGPDTALISTSGTSFTVIPGGALSFNLLLTPLPGAYPGPVTFSISGLPPGATATFTPQSLSAVTSPTTVQVTIHAAASTAKLIRMHGDMGAIALGLLLIPIGCSRRTRKRLGNLSFFAILLGGVLSSMVITGCGSNNGFFRQAPKDYTLTITATSGSVQHVATITLNIQ</sequence>
<evidence type="ECO:0000256" key="3">
    <source>
        <dbReference type="SAM" id="Phobius"/>
    </source>
</evidence>
<keyword evidence="3" id="KW-1133">Transmembrane helix</keyword>
<keyword evidence="4" id="KW-0732">Signal</keyword>
<dbReference type="InterPro" id="IPR001258">
    <property type="entry name" value="NHL_repeat"/>
</dbReference>
<feature type="repeat" description="NHL" evidence="2">
    <location>
        <begin position="227"/>
        <end position="260"/>
    </location>
</feature>
<feature type="domain" description="Bacterial Ig-like" evidence="5">
    <location>
        <begin position="1239"/>
        <end position="1320"/>
    </location>
</feature>
<dbReference type="NCBIfam" id="NF012200">
    <property type="entry name" value="choice_anch_D"/>
    <property type="match status" value="2"/>
</dbReference>
<dbReference type="InterPro" id="IPR032109">
    <property type="entry name" value="Big_3_5"/>
</dbReference>
<evidence type="ECO:0000259" key="5">
    <source>
        <dbReference type="Pfam" id="PF16640"/>
    </source>
</evidence>
<feature type="chain" id="PRO_5043974982" evidence="4">
    <location>
        <begin position="19"/>
        <end position="1500"/>
    </location>
</feature>
<evidence type="ECO:0000313" key="7">
    <source>
        <dbReference type="EMBL" id="XBH14778.1"/>
    </source>
</evidence>
<feature type="domain" description="Bacterial Ig-like" evidence="5">
    <location>
        <begin position="1072"/>
        <end position="1153"/>
    </location>
</feature>
<proteinExistence type="predicted"/>
<dbReference type="PANTHER" id="PTHR24104">
    <property type="entry name" value="E3 UBIQUITIN-PROTEIN LIGASE NHLRC1-RELATED"/>
    <property type="match status" value="1"/>
</dbReference>
<evidence type="ECO:0000259" key="6">
    <source>
        <dbReference type="Pfam" id="PF18676"/>
    </source>
</evidence>
<keyword evidence="1" id="KW-0677">Repeat</keyword>
<accession>A0AAU7DC17</accession>
<dbReference type="SUPFAM" id="SSF63829">
    <property type="entry name" value="Calcium-dependent phosphotriesterase"/>
    <property type="match status" value="2"/>
</dbReference>
<dbReference type="Gene3D" id="2.40.10.500">
    <property type="match status" value="1"/>
</dbReference>
<evidence type="ECO:0000256" key="2">
    <source>
        <dbReference type="PROSITE-ProRule" id="PRU00504"/>
    </source>
</evidence>
<dbReference type="Pfam" id="PF18676">
    <property type="entry name" value="MBG_2"/>
    <property type="match status" value="1"/>
</dbReference>
<evidence type="ECO:0000256" key="1">
    <source>
        <dbReference type="ARBA" id="ARBA00022737"/>
    </source>
</evidence>
<organism evidence="7">
    <name type="scientific">Edaphobacter paludis</name>
    <dbReference type="NCBI Taxonomy" id="3035702"/>
    <lineage>
        <taxon>Bacteria</taxon>
        <taxon>Pseudomonadati</taxon>
        <taxon>Acidobacteriota</taxon>
        <taxon>Terriglobia</taxon>
        <taxon>Terriglobales</taxon>
        <taxon>Acidobacteriaceae</taxon>
        <taxon>Edaphobacter</taxon>
    </lineage>
</organism>
<feature type="transmembrane region" description="Helical" evidence="3">
    <location>
        <begin position="1413"/>
        <end position="1430"/>
    </location>
</feature>
<protein>
    <submittedName>
        <fullName evidence="7">Ig-like domain repeat protein</fullName>
    </submittedName>
</protein>